<accession>A0A4S8LI17</accession>
<feature type="non-terminal residue" evidence="1">
    <location>
        <position position="1"/>
    </location>
</feature>
<dbReference type="PANTHER" id="PTHR31912:SF34">
    <property type="entry name" value="NOTOCHORD-RELATED PROTEIN"/>
    <property type="match status" value="1"/>
</dbReference>
<evidence type="ECO:0000313" key="2">
    <source>
        <dbReference type="Proteomes" id="UP000297245"/>
    </source>
</evidence>
<proteinExistence type="predicted"/>
<dbReference type="PANTHER" id="PTHR31912">
    <property type="entry name" value="IP13529P"/>
    <property type="match status" value="1"/>
</dbReference>
<feature type="non-terminal residue" evidence="1">
    <location>
        <position position="53"/>
    </location>
</feature>
<name>A0A4S8LI17_DENBC</name>
<keyword evidence="2" id="KW-1185">Reference proteome</keyword>
<dbReference type="EMBL" id="ML179395">
    <property type="protein sequence ID" value="THU88786.1"/>
    <property type="molecule type" value="Genomic_DNA"/>
</dbReference>
<reference evidence="1 2" key="1">
    <citation type="journal article" date="2019" name="Nat. Ecol. Evol.">
        <title>Megaphylogeny resolves global patterns of mushroom evolution.</title>
        <authorList>
            <person name="Varga T."/>
            <person name="Krizsan K."/>
            <person name="Foldi C."/>
            <person name="Dima B."/>
            <person name="Sanchez-Garcia M."/>
            <person name="Sanchez-Ramirez S."/>
            <person name="Szollosi G.J."/>
            <person name="Szarkandi J.G."/>
            <person name="Papp V."/>
            <person name="Albert L."/>
            <person name="Andreopoulos W."/>
            <person name="Angelini C."/>
            <person name="Antonin V."/>
            <person name="Barry K.W."/>
            <person name="Bougher N.L."/>
            <person name="Buchanan P."/>
            <person name="Buyck B."/>
            <person name="Bense V."/>
            <person name="Catcheside P."/>
            <person name="Chovatia M."/>
            <person name="Cooper J."/>
            <person name="Damon W."/>
            <person name="Desjardin D."/>
            <person name="Finy P."/>
            <person name="Geml J."/>
            <person name="Haridas S."/>
            <person name="Hughes K."/>
            <person name="Justo A."/>
            <person name="Karasinski D."/>
            <person name="Kautmanova I."/>
            <person name="Kiss B."/>
            <person name="Kocsube S."/>
            <person name="Kotiranta H."/>
            <person name="LaButti K.M."/>
            <person name="Lechner B.E."/>
            <person name="Liimatainen K."/>
            <person name="Lipzen A."/>
            <person name="Lukacs Z."/>
            <person name="Mihaltcheva S."/>
            <person name="Morgado L.N."/>
            <person name="Niskanen T."/>
            <person name="Noordeloos M.E."/>
            <person name="Ohm R.A."/>
            <person name="Ortiz-Santana B."/>
            <person name="Ovrebo C."/>
            <person name="Racz N."/>
            <person name="Riley R."/>
            <person name="Savchenko A."/>
            <person name="Shiryaev A."/>
            <person name="Soop K."/>
            <person name="Spirin V."/>
            <person name="Szebenyi C."/>
            <person name="Tomsovsky M."/>
            <person name="Tulloss R.E."/>
            <person name="Uehling J."/>
            <person name="Grigoriev I.V."/>
            <person name="Vagvolgyi C."/>
            <person name="Papp T."/>
            <person name="Martin F.M."/>
            <person name="Miettinen O."/>
            <person name="Hibbett D.S."/>
            <person name="Nagy L.G."/>
        </authorList>
    </citation>
    <scope>NUCLEOTIDE SEQUENCE [LARGE SCALE GENOMIC DNA]</scope>
    <source>
        <strain evidence="1 2">CBS 962.96</strain>
    </source>
</reference>
<dbReference type="OrthoDB" id="2246127at2759"/>
<sequence>NPWRTKAKGKRVLAFPIWLYCDDTSGNQSKKWNKHNSFLFTAAGLPRKYVHRE</sequence>
<protein>
    <submittedName>
        <fullName evidence="1">Uncharacterized protein</fullName>
    </submittedName>
</protein>
<dbReference type="Proteomes" id="UP000297245">
    <property type="component" value="Unassembled WGS sequence"/>
</dbReference>
<gene>
    <name evidence="1" type="ORF">K435DRAFT_635318</name>
</gene>
<dbReference type="AlphaFoldDB" id="A0A4S8LI17"/>
<organism evidence="1 2">
    <name type="scientific">Dendrothele bispora (strain CBS 962.96)</name>
    <dbReference type="NCBI Taxonomy" id="1314807"/>
    <lineage>
        <taxon>Eukaryota</taxon>
        <taxon>Fungi</taxon>
        <taxon>Dikarya</taxon>
        <taxon>Basidiomycota</taxon>
        <taxon>Agaricomycotina</taxon>
        <taxon>Agaricomycetes</taxon>
        <taxon>Agaricomycetidae</taxon>
        <taxon>Agaricales</taxon>
        <taxon>Agaricales incertae sedis</taxon>
        <taxon>Dendrothele</taxon>
    </lineage>
</organism>
<evidence type="ECO:0000313" key="1">
    <source>
        <dbReference type="EMBL" id="THU88786.1"/>
    </source>
</evidence>